<evidence type="ECO:0000259" key="1">
    <source>
        <dbReference type="Pfam" id="PF00107"/>
    </source>
</evidence>
<dbReference type="InterPro" id="IPR011032">
    <property type="entry name" value="GroES-like_sf"/>
</dbReference>
<dbReference type="Pfam" id="PF08240">
    <property type="entry name" value="ADH_N"/>
    <property type="match status" value="1"/>
</dbReference>
<accession>A0A8E2EPK2</accession>
<dbReference type="Pfam" id="PF00107">
    <property type="entry name" value="ADH_zinc_N"/>
    <property type="match status" value="1"/>
</dbReference>
<dbReference type="CDD" id="cd05188">
    <property type="entry name" value="MDR"/>
    <property type="match status" value="1"/>
</dbReference>
<dbReference type="PANTHER" id="PTHR43677">
    <property type="entry name" value="SHORT-CHAIN DEHYDROGENASE/REDUCTASE"/>
    <property type="match status" value="1"/>
</dbReference>
<feature type="domain" description="Alcohol dehydrogenase-like N-terminal" evidence="2">
    <location>
        <begin position="39"/>
        <end position="153"/>
    </location>
</feature>
<dbReference type="InterPro" id="IPR051397">
    <property type="entry name" value="Zn-ADH-like_protein"/>
</dbReference>
<reference evidence="3 4" key="1">
    <citation type="journal article" date="2016" name="Nat. Commun.">
        <title>Ectomycorrhizal ecology is imprinted in the genome of the dominant symbiotic fungus Cenococcum geophilum.</title>
        <authorList>
            <consortium name="DOE Joint Genome Institute"/>
            <person name="Peter M."/>
            <person name="Kohler A."/>
            <person name="Ohm R.A."/>
            <person name="Kuo A."/>
            <person name="Krutzmann J."/>
            <person name="Morin E."/>
            <person name="Arend M."/>
            <person name="Barry K.W."/>
            <person name="Binder M."/>
            <person name="Choi C."/>
            <person name="Clum A."/>
            <person name="Copeland A."/>
            <person name="Grisel N."/>
            <person name="Haridas S."/>
            <person name="Kipfer T."/>
            <person name="LaButti K."/>
            <person name="Lindquist E."/>
            <person name="Lipzen A."/>
            <person name="Maire R."/>
            <person name="Meier B."/>
            <person name="Mihaltcheva S."/>
            <person name="Molinier V."/>
            <person name="Murat C."/>
            <person name="Poggeler S."/>
            <person name="Quandt C.A."/>
            <person name="Sperisen C."/>
            <person name="Tritt A."/>
            <person name="Tisserant E."/>
            <person name="Crous P.W."/>
            <person name="Henrissat B."/>
            <person name="Nehls U."/>
            <person name="Egli S."/>
            <person name="Spatafora J.W."/>
            <person name="Grigoriev I.V."/>
            <person name="Martin F.M."/>
        </authorList>
    </citation>
    <scope>NUCLEOTIDE SEQUENCE [LARGE SCALE GENOMIC DNA]</scope>
    <source>
        <strain evidence="3 4">CBS 207.34</strain>
    </source>
</reference>
<evidence type="ECO:0000259" key="2">
    <source>
        <dbReference type="Pfam" id="PF08240"/>
    </source>
</evidence>
<evidence type="ECO:0000313" key="3">
    <source>
        <dbReference type="EMBL" id="OCL02288.1"/>
    </source>
</evidence>
<dbReference type="SUPFAM" id="SSF50129">
    <property type="entry name" value="GroES-like"/>
    <property type="match status" value="1"/>
</dbReference>
<dbReference type="Proteomes" id="UP000250140">
    <property type="component" value="Unassembled WGS sequence"/>
</dbReference>
<protein>
    <submittedName>
        <fullName evidence="3">GroES-like protein</fullName>
    </submittedName>
</protein>
<dbReference type="SUPFAM" id="SSF51735">
    <property type="entry name" value="NAD(P)-binding Rossmann-fold domains"/>
    <property type="match status" value="1"/>
</dbReference>
<dbReference type="InterPro" id="IPR013154">
    <property type="entry name" value="ADH-like_N"/>
</dbReference>
<organism evidence="3 4">
    <name type="scientific">Glonium stellatum</name>
    <dbReference type="NCBI Taxonomy" id="574774"/>
    <lineage>
        <taxon>Eukaryota</taxon>
        <taxon>Fungi</taxon>
        <taxon>Dikarya</taxon>
        <taxon>Ascomycota</taxon>
        <taxon>Pezizomycotina</taxon>
        <taxon>Dothideomycetes</taxon>
        <taxon>Pleosporomycetidae</taxon>
        <taxon>Gloniales</taxon>
        <taxon>Gloniaceae</taxon>
        <taxon>Glonium</taxon>
    </lineage>
</organism>
<feature type="domain" description="Alcohol dehydrogenase-like C-terminal" evidence="1">
    <location>
        <begin position="206"/>
        <end position="337"/>
    </location>
</feature>
<gene>
    <name evidence="3" type="ORF">AOQ84DRAFT_423698</name>
</gene>
<dbReference type="PANTHER" id="PTHR43677:SF4">
    <property type="entry name" value="QUINONE OXIDOREDUCTASE-LIKE PROTEIN 2"/>
    <property type="match status" value="1"/>
</dbReference>
<dbReference type="Gene3D" id="3.90.180.10">
    <property type="entry name" value="Medium-chain alcohol dehydrogenases, catalytic domain"/>
    <property type="match status" value="1"/>
</dbReference>
<dbReference type="InterPro" id="IPR036291">
    <property type="entry name" value="NAD(P)-bd_dom_sf"/>
</dbReference>
<dbReference type="GO" id="GO:0016491">
    <property type="term" value="F:oxidoreductase activity"/>
    <property type="evidence" value="ECO:0007669"/>
    <property type="project" value="TreeGrafter"/>
</dbReference>
<dbReference type="GO" id="GO:0005739">
    <property type="term" value="C:mitochondrion"/>
    <property type="evidence" value="ECO:0007669"/>
    <property type="project" value="TreeGrafter"/>
</dbReference>
<dbReference type="OrthoDB" id="5407715at2759"/>
<keyword evidence="4" id="KW-1185">Reference proteome</keyword>
<dbReference type="EMBL" id="KV750975">
    <property type="protein sequence ID" value="OCL02288.1"/>
    <property type="molecule type" value="Genomic_DNA"/>
</dbReference>
<sequence>MLSQPPPYAELPPTHRALYLKSQSEAPTIETLPTPQPTPGSAVVRILTANVLSYARDIYNGKRSYNYATPLVPGVSAIARIAAVGPDATTLSPGDLVLIDVTIRGRDDPSAVFLLGISEGHSVGSRKLMHGEWRNGTYAEYAKIPLENCIPLPSPLLATTEEGGLGYTIEDLAHIPKLLVPFGGLRDIDIKVGETVVVSPATGAFGGAAVQVAVAMGARVIAMGRDSTKLSALKDRFKRSQVETVTMSGDVETDTAALRAFGPSDAFFDISPPAAAGSTHIKSGILALRHGGRVSLMGGIRDDVSIPHSTVMHGNLRIQGKWMYEREDIFALLKLVQRGNLKLTEGAGMVTVGAFPLEEWEKAFDLAAQKAGMGEMVLIMP</sequence>
<dbReference type="Gene3D" id="3.40.50.720">
    <property type="entry name" value="NAD(P)-binding Rossmann-like Domain"/>
    <property type="match status" value="1"/>
</dbReference>
<name>A0A8E2EPK2_9PEZI</name>
<dbReference type="InterPro" id="IPR013149">
    <property type="entry name" value="ADH-like_C"/>
</dbReference>
<proteinExistence type="predicted"/>
<evidence type="ECO:0000313" key="4">
    <source>
        <dbReference type="Proteomes" id="UP000250140"/>
    </source>
</evidence>
<dbReference type="AlphaFoldDB" id="A0A8E2EPK2"/>